<protein>
    <submittedName>
        <fullName evidence="2">Uncharacterized protein</fullName>
    </submittedName>
</protein>
<organism evidence="2 3">
    <name type="scientific">Tribolium castaneum</name>
    <name type="common">Red flour beetle</name>
    <dbReference type="NCBI Taxonomy" id="7070"/>
    <lineage>
        <taxon>Eukaryota</taxon>
        <taxon>Metazoa</taxon>
        <taxon>Ecdysozoa</taxon>
        <taxon>Arthropoda</taxon>
        <taxon>Hexapoda</taxon>
        <taxon>Insecta</taxon>
        <taxon>Pterygota</taxon>
        <taxon>Neoptera</taxon>
        <taxon>Endopterygota</taxon>
        <taxon>Coleoptera</taxon>
        <taxon>Polyphaga</taxon>
        <taxon>Cucujiformia</taxon>
        <taxon>Tenebrionidae</taxon>
        <taxon>Tenebrionidae incertae sedis</taxon>
        <taxon>Tribolium</taxon>
    </lineage>
</organism>
<reference evidence="2 3" key="2">
    <citation type="journal article" date="2010" name="Nucleic Acids Res.">
        <title>BeetleBase in 2010: revisions to provide comprehensive genomic information for Tribolium castaneum.</title>
        <authorList>
            <person name="Kim H.S."/>
            <person name="Murphy T."/>
            <person name="Xia J."/>
            <person name="Caragea D."/>
            <person name="Park Y."/>
            <person name="Beeman R.W."/>
            <person name="Lorenzen M.D."/>
            <person name="Butcher S."/>
            <person name="Manak J.R."/>
            <person name="Brown S.J."/>
        </authorList>
    </citation>
    <scope>GENOME REANNOTATION</scope>
    <source>
        <strain evidence="2 3">Georgia GA2</strain>
    </source>
</reference>
<dbReference type="InParanoid" id="D6WK61"/>
<sequence>MQGTSASALMMGPRPVRVHCVGGGSGRFLTPRKDNPESTNAPQFNRKDKAELEARACVPKSFASTWSVGRFFTTITDLDNLERRRS</sequence>
<keyword evidence="3" id="KW-1185">Reference proteome</keyword>
<accession>D6WK61</accession>
<dbReference type="EMBL" id="KQ971343">
    <property type="protein sequence ID" value="EFA04510.1"/>
    <property type="molecule type" value="Genomic_DNA"/>
</dbReference>
<evidence type="ECO:0000256" key="1">
    <source>
        <dbReference type="SAM" id="MobiDB-lite"/>
    </source>
</evidence>
<dbReference type="AlphaFoldDB" id="D6WK61"/>
<name>D6WK61_TRICA</name>
<evidence type="ECO:0000313" key="2">
    <source>
        <dbReference type="EMBL" id="EFA04510.1"/>
    </source>
</evidence>
<evidence type="ECO:0000313" key="3">
    <source>
        <dbReference type="Proteomes" id="UP000007266"/>
    </source>
</evidence>
<reference evidence="2 3" key="1">
    <citation type="journal article" date="2008" name="Nature">
        <title>The genome of the model beetle and pest Tribolium castaneum.</title>
        <authorList>
            <consortium name="Tribolium Genome Sequencing Consortium"/>
            <person name="Richards S."/>
            <person name="Gibbs R.A."/>
            <person name="Weinstock G.M."/>
            <person name="Brown S.J."/>
            <person name="Denell R."/>
            <person name="Beeman R.W."/>
            <person name="Gibbs R."/>
            <person name="Beeman R.W."/>
            <person name="Brown S.J."/>
            <person name="Bucher G."/>
            <person name="Friedrich M."/>
            <person name="Grimmelikhuijzen C.J."/>
            <person name="Klingler M."/>
            <person name="Lorenzen M."/>
            <person name="Richards S."/>
            <person name="Roth S."/>
            <person name="Schroder R."/>
            <person name="Tautz D."/>
            <person name="Zdobnov E.M."/>
            <person name="Muzny D."/>
            <person name="Gibbs R.A."/>
            <person name="Weinstock G.M."/>
            <person name="Attaway T."/>
            <person name="Bell S."/>
            <person name="Buhay C.J."/>
            <person name="Chandrabose M.N."/>
            <person name="Chavez D."/>
            <person name="Clerk-Blankenburg K.P."/>
            <person name="Cree A."/>
            <person name="Dao M."/>
            <person name="Davis C."/>
            <person name="Chacko J."/>
            <person name="Dinh H."/>
            <person name="Dugan-Rocha S."/>
            <person name="Fowler G."/>
            <person name="Garner T.T."/>
            <person name="Garnes J."/>
            <person name="Gnirke A."/>
            <person name="Hawes A."/>
            <person name="Hernandez J."/>
            <person name="Hines S."/>
            <person name="Holder M."/>
            <person name="Hume J."/>
            <person name="Jhangiani S.N."/>
            <person name="Joshi V."/>
            <person name="Khan Z.M."/>
            <person name="Jackson L."/>
            <person name="Kovar C."/>
            <person name="Kowis A."/>
            <person name="Lee S."/>
            <person name="Lewis L.R."/>
            <person name="Margolis J."/>
            <person name="Morgan M."/>
            <person name="Nazareth L.V."/>
            <person name="Nguyen N."/>
            <person name="Okwuonu G."/>
            <person name="Parker D."/>
            <person name="Richards S."/>
            <person name="Ruiz S.J."/>
            <person name="Santibanez J."/>
            <person name="Savard J."/>
            <person name="Scherer S.E."/>
            <person name="Schneider B."/>
            <person name="Sodergren E."/>
            <person name="Tautz D."/>
            <person name="Vattahil S."/>
            <person name="Villasana D."/>
            <person name="White C.S."/>
            <person name="Wright R."/>
            <person name="Park Y."/>
            <person name="Beeman R.W."/>
            <person name="Lord J."/>
            <person name="Oppert B."/>
            <person name="Lorenzen M."/>
            <person name="Brown S."/>
            <person name="Wang L."/>
            <person name="Savard J."/>
            <person name="Tautz D."/>
            <person name="Richards S."/>
            <person name="Weinstock G."/>
            <person name="Gibbs R.A."/>
            <person name="Liu Y."/>
            <person name="Worley K."/>
            <person name="Weinstock G."/>
            <person name="Elsik C.G."/>
            <person name="Reese J.T."/>
            <person name="Elhaik E."/>
            <person name="Landan G."/>
            <person name="Graur D."/>
            <person name="Arensburger P."/>
            <person name="Atkinson P."/>
            <person name="Beeman R.W."/>
            <person name="Beidler J."/>
            <person name="Brown S.J."/>
            <person name="Demuth J.P."/>
            <person name="Drury D.W."/>
            <person name="Du Y.Z."/>
            <person name="Fujiwara H."/>
            <person name="Lorenzen M."/>
            <person name="Maselli V."/>
            <person name="Osanai M."/>
            <person name="Park Y."/>
            <person name="Robertson H.M."/>
            <person name="Tu Z."/>
            <person name="Wang J.J."/>
            <person name="Wang S."/>
            <person name="Richards S."/>
            <person name="Song H."/>
            <person name="Zhang L."/>
            <person name="Sodergren E."/>
            <person name="Werner D."/>
            <person name="Stanke M."/>
            <person name="Morgenstern B."/>
            <person name="Solovyev V."/>
            <person name="Kosarev P."/>
            <person name="Brown G."/>
            <person name="Chen H.C."/>
            <person name="Ermolaeva O."/>
            <person name="Hlavina W."/>
            <person name="Kapustin Y."/>
            <person name="Kiryutin B."/>
            <person name="Kitts P."/>
            <person name="Maglott D."/>
            <person name="Pruitt K."/>
            <person name="Sapojnikov V."/>
            <person name="Souvorov A."/>
            <person name="Mackey A.J."/>
            <person name="Waterhouse R.M."/>
            <person name="Wyder S."/>
            <person name="Zdobnov E.M."/>
            <person name="Zdobnov E.M."/>
            <person name="Wyder S."/>
            <person name="Kriventseva E.V."/>
            <person name="Kadowaki T."/>
            <person name="Bork P."/>
            <person name="Aranda M."/>
            <person name="Bao R."/>
            <person name="Beermann A."/>
            <person name="Berns N."/>
            <person name="Bolognesi R."/>
            <person name="Bonneton F."/>
            <person name="Bopp D."/>
            <person name="Brown S.J."/>
            <person name="Bucher G."/>
            <person name="Butts T."/>
            <person name="Chaumot A."/>
            <person name="Denell R.E."/>
            <person name="Ferrier D.E."/>
            <person name="Friedrich M."/>
            <person name="Gordon C.M."/>
            <person name="Jindra M."/>
            <person name="Klingler M."/>
            <person name="Lan Q."/>
            <person name="Lattorff H.M."/>
            <person name="Laudet V."/>
            <person name="von Levetsow C."/>
            <person name="Liu Z."/>
            <person name="Lutz R."/>
            <person name="Lynch J.A."/>
            <person name="da Fonseca R.N."/>
            <person name="Posnien N."/>
            <person name="Reuter R."/>
            <person name="Roth S."/>
            <person name="Savard J."/>
            <person name="Schinko J.B."/>
            <person name="Schmitt C."/>
            <person name="Schoppmeier M."/>
            <person name="Schroder R."/>
            <person name="Shippy T.D."/>
            <person name="Simonnet F."/>
            <person name="Marques-Souza H."/>
            <person name="Tautz D."/>
            <person name="Tomoyasu Y."/>
            <person name="Trauner J."/>
            <person name="Van der Zee M."/>
            <person name="Vervoort M."/>
            <person name="Wittkopp N."/>
            <person name="Wimmer E.A."/>
            <person name="Yang X."/>
            <person name="Jones A.K."/>
            <person name="Sattelle D.B."/>
            <person name="Ebert P.R."/>
            <person name="Nelson D."/>
            <person name="Scott J.G."/>
            <person name="Beeman R.W."/>
            <person name="Muthukrishnan S."/>
            <person name="Kramer K.J."/>
            <person name="Arakane Y."/>
            <person name="Beeman R.W."/>
            <person name="Zhu Q."/>
            <person name="Hogenkamp D."/>
            <person name="Dixit R."/>
            <person name="Oppert B."/>
            <person name="Jiang H."/>
            <person name="Zou Z."/>
            <person name="Marshall J."/>
            <person name="Elpidina E."/>
            <person name="Vinokurov K."/>
            <person name="Oppert C."/>
            <person name="Zou Z."/>
            <person name="Evans J."/>
            <person name="Lu Z."/>
            <person name="Zhao P."/>
            <person name="Sumathipala N."/>
            <person name="Altincicek B."/>
            <person name="Vilcinskas A."/>
            <person name="Williams M."/>
            <person name="Hultmark D."/>
            <person name="Hetru C."/>
            <person name="Jiang H."/>
            <person name="Grimmelikhuijzen C.J."/>
            <person name="Hauser F."/>
            <person name="Cazzamali G."/>
            <person name="Williamson M."/>
            <person name="Park Y."/>
            <person name="Li B."/>
            <person name="Tanaka Y."/>
            <person name="Predel R."/>
            <person name="Neupert S."/>
            <person name="Schachtner J."/>
            <person name="Verleyen P."/>
            <person name="Raible F."/>
            <person name="Bork P."/>
            <person name="Friedrich M."/>
            <person name="Walden K.K."/>
            <person name="Robertson H.M."/>
            <person name="Angeli S."/>
            <person name="Foret S."/>
            <person name="Bucher G."/>
            <person name="Schuetz S."/>
            <person name="Maleszka R."/>
            <person name="Wimmer E.A."/>
            <person name="Beeman R.W."/>
            <person name="Lorenzen M."/>
            <person name="Tomoyasu Y."/>
            <person name="Miller S.C."/>
            <person name="Grossmann D."/>
            <person name="Bucher G."/>
        </authorList>
    </citation>
    <scope>NUCLEOTIDE SEQUENCE [LARGE SCALE GENOMIC DNA]</scope>
    <source>
        <strain evidence="2 3">Georgia GA2</strain>
    </source>
</reference>
<dbReference type="HOGENOM" id="CLU_2500832_0_0_1"/>
<gene>
    <name evidence="2" type="primary">GLEAN_14818</name>
    <name evidence="2" type="ORF">TcasGA2_TC014818</name>
</gene>
<feature type="region of interest" description="Disordered" evidence="1">
    <location>
        <begin position="22"/>
        <end position="47"/>
    </location>
</feature>
<proteinExistence type="predicted"/>
<dbReference type="Proteomes" id="UP000007266">
    <property type="component" value="Linkage group 5"/>
</dbReference>